<evidence type="ECO:0000259" key="1">
    <source>
        <dbReference type="Pfam" id="PF00534"/>
    </source>
</evidence>
<protein>
    <submittedName>
        <fullName evidence="3">Glycosyl transferase group 1</fullName>
    </submittedName>
</protein>
<feature type="domain" description="Glycosyltransferase subfamily 4-like N-terminal" evidence="2">
    <location>
        <begin position="15"/>
        <end position="184"/>
    </location>
</feature>
<dbReference type="PANTHER" id="PTHR45947:SF3">
    <property type="entry name" value="SULFOQUINOVOSYL TRANSFERASE SQD2"/>
    <property type="match status" value="1"/>
</dbReference>
<dbReference type="InterPro" id="IPR028098">
    <property type="entry name" value="Glyco_trans_4-like_N"/>
</dbReference>
<dbReference type="AlphaFoldDB" id="K9XUE0"/>
<dbReference type="OrthoDB" id="433681at2"/>
<name>K9XUE0_STAC7</name>
<evidence type="ECO:0000259" key="2">
    <source>
        <dbReference type="Pfam" id="PF13579"/>
    </source>
</evidence>
<dbReference type="PATRIC" id="fig|111780.3.peg.2238"/>
<evidence type="ECO:0000313" key="4">
    <source>
        <dbReference type="Proteomes" id="UP000010473"/>
    </source>
</evidence>
<dbReference type="Proteomes" id="UP000010473">
    <property type="component" value="Chromosome"/>
</dbReference>
<dbReference type="Gene3D" id="3.40.50.2000">
    <property type="entry name" value="Glycogen Phosphorylase B"/>
    <property type="match status" value="2"/>
</dbReference>
<proteinExistence type="predicted"/>
<dbReference type="HOGENOM" id="CLU_009583_2_1_3"/>
<keyword evidence="3" id="KW-0808">Transferase</keyword>
<dbReference type="STRING" id="111780.Sta7437_2147"/>
<reference evidence="4" key="1">
    <citation type="journal article" date="2013" name="Proc. Natl. Acad. Sci. U.S.A.">
        <title>Improving the coverage of the cyanobacterial phylum using diversity-driven genome sequencing.</title>
        <authorList>
            <person name="Shih P.M."/>
            <person name="Wu D."/>
            <person name="Latifi A."/>
            <person name="Axen S.D."/>
            <person name="Fewer D.P."/>
            <person name="Talla E."/>
            <person name="Calteau A."/>
            <person name="Cai F."/>
            <person name="Tandeau de Marsac N."/>
            <person name="Rippka R."/>
            <person name="Herdman M."/>
            <person name="Sivonen K."/>
            <person name="Coursin T."/>
            <person name="Laurent T."/>
            <person name="Goodwin L."/>
            <person name="Nolan M."/>
            <person name="Davenport K.W."/>
            <person name="Han C.S."/>
            <person name="Rubin E.M."/>
            <person name="Eisen J.A."/>
            <person name="Woyke T."/>
            <person name="Gugger M."/>
            <person name="Kerfeld C.A."/>
        </authorList>
    </citation>
    <scope>NUCLEOTIDE SEQUENCE [LARGE SCALE GENOMIC DNA]</scope>
    <source>
        <strain evidence="4">ATCC 29371 / PCC 7437</strain>
    </source>
</reference>
<dbReference type="GO" id="GO:0016757">
    <property type="term" value="F:glycosyltransferase activity"/>
    <property type="evidence" value="ECO:0007669"/>
    <property type="project" value="InterPro"/>
</dbReference>
<keyword evidence="4" id="KW-1185">Reference proteome</keyword>
<dbReference type="Pfam" id="PF13579">
    <property type="entry name" value="Glyco_trans_4_4"/>
    <property type="match status" value="1"/>
</dbReference>
<sequence length="393" mass="43407">MRILQIVPSFSPVYGGPSQMVKGLSQALAAEGIEVTIITTNTNGDNGQAPLDVPLGKSIWQDGYEIIYFPCSPFRRYKFSLDLLRWLASHTQDYHLAHIHALFSPVTTAAATIARWNKLPYILRPLGTLDPADLHKKKQLKQIYGLLWEKPNLAGAAAIHFTSEEEAKVSARFGTTTKDLVIPLGVDLPANLPALGITRKQLGIDSNTKLILFMSRIDRKKGLDLLLPALESLQAEDLDFHFVLAGGNPQEPDYQAQIKTKIANSPLKERTTITGFVQGDLKLGLLIDADLFVLPSYYENFGIAVAEAMAVGTPVVISNGVQIWQDIETMTAGWVTACEVTQLTNSLREAIESDTERKQRGENARQLAKQKYSWSAIAVEMIQVYQSLMRSSA</sequence>
<dbReference type="InterPro" id="IPR001296">
    <property type="entry name" value="Glyco_trans_1"/>
</dbReference>
<dbReference type="CDD" id="cd03821">
    <property type="entry name" value="GT4_Bme6-like"/>
    <property type="match status" value="1"/>
</dbReference>
<dbReference type="eggNOG" id="COG0438">
    <property type="taxonomic scope" value="Bacteria"/>
</dbReference>
<dbReference type="KEGG" id="scs:Sta7437_2147"/>
<dbReference type="Pfam" id="PF00534">
    <property type="entry name" value="Glycos_transf_1"/>
    <property type="match status" value="1"/>
</dbReference>
<gene>
    <name evidence="3" type="ordered locus">Sta7437_2147</name>
</gene>
<dbReference type="InterPro" id="IPR050194">
    <property type="entry name" value="Glycosyltransferase_grp1"/>
</dbReference>
<dbReference type="RefSeq" id="WP_015193364.1">
    <property type="nucleotide sequence ID" value="NC_019748.1"/>
</dbReference>
<dbReference type="NCBIfam" id="NF038295">
    <property type="entry name" value="EPS_HpsP"/>
    <property type="match status" value="1"/>
</dbReference>
<feature type="domain" description="Glycosyl transferase family 1" evidence="1">
    <location>
        <begin position="198"/>
        <end position="366"/>
    </location>
</feature>
<dbReference type="EMBL" id="CP003653">
    <property type="protein sequence ID" value="AFZ35696.1"/>
    <property type="molecule type" value="Genomic_DNA"/>
</dbReference>
<organism evidence="3 4">
    <name type="scientific">Stanieria cyanosphaera (strain ATCC 29371 / PCC 7437)</name>
    <dbReference type="NCBI Taxonomy" id="111780"/>
    <lineage>
        <taxon>Bacteria</taxon>
        <taxon>Bacillati</taxon>
        <taxon>Cyanobacteriota</taxon>
        <taxon>Cyanophyceae</taxon>
        <taxon>Pleurocapsales</taxon>
        <taxon>Dermocarpellaceae</taxon>
        <taxon>Stanieria</taxon>
    </lineage>
</organism>
<evidence type="ECO:0000313" key="3">
    <source>
        <dbReference type="EMBL" id="AFZ35696.1"/>
    </source>
</evidence>
<accession>K9XUE0</accession>
<dbReference type="SUPFAM" id="SSF53756">
    <property type="entry name" value="UDP-Glycosyltransferase/glycogen phosphorylase"/>
    <property type="match status" value="1"/>
</dbReference>
<dbReference type="PANTHER" id="PTHR45947">
    <property type="entry name" value="SULFOQUINOVOSYL TRANSFERASE SQD2"/>
    <property type="match status" value="1"/>
</dbReference>